<organism evidence="1 2">
    <name type="scientific">Bodo saltans</name>
    <name type="common">Flagellated protozoan</name>
    <dbReference type="NCBI Taxonomy" id="75058"/>
    <lineage>
        <taxon>Eukaryota</taxon>
        <taxon>Discoba</taxon>
        <taxon>Euglenozoa</taxon>
        <taxon>Kinetoplastea</taxon>
        <taxon>Metakinetoplastina</taxon>
        <taxon>Eubodonida</taxon>
        <taxon>Bodonidae</taxon>
        <taxon>Bodo</taxon>
    </lineage>
</organism>
<name>A0A0S4JI04_BODSA</name>
<proteinExistence type="predicted"/>
<evidence type="ECO:0000313" key="1">
    <source>
        <dbReference type="EMBL" id="CUG88877.1"/>
    </source>
</evidence>
<evidence type="ECO:0000313" key="2">
    <source>
        <dbReference type="Proteomes" id="UP000051952"/>
    </source>
</evidence>
<dbReference type="AlphaFoldDB" id="A0A0S4JI04"/>
<reference evidence="2" key="1">
    <citation type="submission" date="2015-09" db="EMBL/GenBank/DDBJ databases">
        <authorList>
            <consortium name="Pathogen Informatics"/>
        </authorList>
    </citation>
    <scope>NUCLEOTIDE SEQUENCE [LARGE SCALE GENOMIC DNA]</scope>
    <source>
        <strain evidence="2">Lake Konstanz</strain>
    </source>
</reference>
<dbReference type="Proteomes" id="UP000051952">
    <property type="component" value="Unassembled WGS sequence"/>
</dbReference>
<accession>A0A0S4JI04</accession>
<dbReference type="VEuPathDB" id="TriTrypDB:BSAL_17730"/>
<protein>
    <submittedName>
        <fullName evidence="1">Uncharacterized protein</fullName>
    </submittedName>
</protein>
<feature type="non-terminal residue" evidence="1">
    <location>
        <position position="1"/>
    </location>
</feature>
<gene>
    <name evidence="1" type="ORF">BSAL_17730</name>
</gene>
<keyword evidence="2" id="KW-1185">Reference proteome</keyword>
<dbReference type="EMBL" id="CYKH01001679">
    <property type="protein sequence ID" value="CUG88877.1"/>
    <property type="molecule type" value="Genomic_DNA"/>
</dbReference>
<sequence>REHVHALAKSLSYHTDLANALVRVGATLVAHTVKDRKHRLHLSVCDQLIAKWTCATRVGIGQLTFEALCLHLSCVLEDKPREAKSVFEVLKCVCSKVANTIRDTMVQSGRLERMDIPNFPSVFFDSYAAKDAELKLNDSVSRDEAFQLSLAAAKGALGDAKYDELEEAADSLSQKHFRTTVPPSSGNTSYFRLQRALAKGHHFCFEPSNPNNQGEDGVVFLRNSGEAPTWTVLVLQNIFWFCDTQKVKLQGKRRSQKAERANGEVISVVAKWRDSMGHLPATVVDADGKEHTLRYVRILVTADPVEERHFTQLAKDSDEQVERIDLLGRANAAFVNSDAAKFDNLVS</sequence>